<dbReference type="SUPFAM" id="SSF53335">
    <property type="entry name" value="S-adenosyl-L-methionine-dependent methyltransferases"/>
    <property type="match status" value="1"/>
</dbReference>
<dbReference type="Pfam" id="PF02636">
    <property type="entry name" value="Methyltransf_28"/>
    <property type="match status" value="1"/>
</dbReference>
<keyword evidence="4" id="KW-0496">Mitochondrion</keyword>
<keyword evidence="3" id="KW-0808">Transferase</keyword>
<accession>X1R133</accession>
<evidence type="ECO:0008006" key="6">
    <source>
        <dbReference type="Google" id="ProtNLM"/>
    </source>
</evidence>
<dbReference type="GO" id="GO:0008168">
    <property type="term" value="F:methyltransferase activity"/>
    <property type="evidence" value="ECO:0007669"/>
    <property type="project" value="UniProtKB-KW"/>
</dbReference>
<evidence type="ECO:0000256" key="2">
    <source>
        <dbReference type="ARBA" id="ARBA00022603"/>
    </source>
</evidence>
<name>X1R133_9ZZZZ</name>
<keyword evidence="2" id="KW-0489">Methyltransferase</keyword>
<evidence type="ECO:0000256" key="1">
    <source>
        <dbReference type="ARBA" id="ARBA00004173"/>
    </source>
</evidence>
<sequence length="239" mass="28166">FYKNIKEFRDFLTFQSKLIDMQDNERIVDMGCGTGLLVENMLNLAVNQQIDIRNAQLIMIDLIKEALDKTKTKVERIQNLHRTLLPEHISYIVKDLEPNCLIPVHEFINNIDLDFNFLRNRIEGLPNTAVDRLLNKSSKRLYEIMRGASITRSDEVYINSEFKDEDGQIVIEFNRAARFLKKELKEKDFVKPKLTKRASIDSLKYDRLHTSDLKFTKLNFGHNGLRLHLDFKKNYFDKI</sequence>
<dbReference type="GO" id="GO:0005739">
    <property type="term" value="C:mitochondrion"/>
    <property type="evidence" value="ECO:0007669"/>
    <property type="project" value="UniProtKB-SubCell"/>
</dbReference>
<feature type="non-terminal residue" evidence="5">
    <location>
        <position position="239"/>
    </location>
</feature>
<dbReference type="InterPro" id="IPR029063">
    <property type="entry name" value="SAM-dependent_MTases_sf"/>
</dbReference>
<organism evidence="5">
    <name type="scientific">marine sediment metagenome</name>
    <dbReference type="NCBI Taxonomy" id="412755"/>
    <lineage>
        <taxon>unclassified sequences</taxon>
        <taxon>metagenomes</taxon>
        <taxon>ecological metagenomes</taxon>
    </lineage>
</organism>
<dbReference type="InterPro" id="IPR003788">
    <property type="entry name" value="NDUFAF7"/>
</dbReference>
<dbReference type="GO" id="GO:0032259">
    <property type="term" value="P:methylation"/>
    <property type="evidence" value="ECO:0007669"/>
    <property type="project" value="UniProtKB-KW"/>
</dbReference>
<gene>
    <name evidence="5" type="ORF">S12H4_22231</name>
</gene>
<protein>
    <recommendedName>
        <fullName evidence="6">Methyltransferase domain-containing protein</fullName>
    </recommendedName>
</protein>
<proteinExistence type="predicted"/>
<feature type="non-terminal residue" evidence="5">
    <location>
        <position position="1"/>
    </location>
</feature>
<comment type="subcellular location">
    <subcellularLocation>
        <location evidence="1">Mitochondrion</location>
    </subcellularLocation>
</comment>
<evidence type="ECO:0000256" key="4">
    <source>
        <dbReference type="ARBA" id="ARBA00023128"/>
    </source>
</evidence>
<dbReference type="EMBL" id="BARW01011558">
    <property type="protein sequence ID" value="GAI74243.1"/>
    <property type="molecule type" value="Genomic_DNA"/>
</dbReference>
<dbReference type="AlphaFoldDB" id="X1R133"/>
<dbReference type="Gene3D" id="3.40.50.150">
    <property type="entry name" value="Vaccinia Virus protein VP39"/>
    <property type="match status" value="1"/>
</dbReference>
<comment type="caution">
    <text evidence="5">The sequence shown here is derived from an EMBL/GenBank/DDBJ whole genome shotgun (WGS) entry which is preliminary data.</text>
</comment>
<evidence type="ECO:0000313" key="5">
    <source>
        <dbReference type="EMBL" id="GAI74243.1"/>
    </source>
</evidence>
<evidence type="ECO:0000256" key="3">
    <source>
        <dbReference type="ARBA" id="ARBA00022679"/>
    </source>
</evidence>
<reference evidence="5" key="1">
    <citation type="journal article" date="2014" name="Front. Microbiol.">
        <title>High frequency of phylogenetically diverse reductive dehalogenase-homologous genes in deep subseafloor sedimentary metagenomes.</title>
        <authorList>
            <person name="Kawai M."/>
            <person name="Futagami T."/>
            <person name="Toyoda A."/>
            <person name="Takaki Y."/>
            <person name="Nishi S."/>
            <person name="Hori S."/>
            <person name="Arai W."/>
            <person name="Tsubouchi T."/>
            <person name="Morono Y."/>
            <person name="Uchiyama I."/>
            <person name="Ito T."/>
            <person name="Fujiyama A."/>
            <person name="Inagaki F."/>
            <person name="Takami H."/>
        </authorList>
    </citation>
    <scope>NUCLEOTIDE SEQUENCE</scope>
    <source>
        <strain evidence="5">Expedition CK06-06</strain>
    </source>
</reference>